<evidence type="ECO:0000259" key="1">
    <source>
        <dbReference type="Pfam" id="PF13349"/>
    </source>
</evidence>
<sequence length="232" mass="25096">MGNSKDNQVQIQVYRSSVEVVGHNSDEVIIEAKNYEVPERAEGLHSLFSEVEDNTNLGLAVIKEKNTLKILQASRRGSAYTIKVPKNVAVVYHETSPHGGKFELSDTAGEIDLDLHHASATLTNITGPVQANAIHGHLDITFSELNQAKGSSIKSVHGPIDITLPGNTKADWELEANYGEIYTDFDISHPSDSKNGLAKIAGGNTIKGKTNNGGVEMSISAVHSNIFIRKQK</sequence>
<evidence type="ECO:0000313" key="2">
    <source>
        <dbReference type="EMBL" id="PSR57363.1"/>
    </source>
</evidence>
<accession>A0A2T2YPC9</accession>
<protein>
    <recommendedName>
        <fullName evidence="1">DUF4097 domain-containing protein</fullName>
    </recommendedName>
</protein>
<dbReference type="EMBL" id="PYFT01000001">
    <property type="protein sequence ID" value="PSR57363.1"/>
    <property type="molecule type" value="Genomic_DNA"/>
</dbReference>
<dbReference type="Proteomes" id="UP000240357">
    <property type="component" value="Unassembled WGS sequence"/>
</dbReference>
<dbReference type="AlphaFoldDB" id="A0A2T2YPC9"/>
<feature type="domain" description="DUF4097" evidence="1">
    <location>
        <begin position="110"/>
        <end position="215"/>
    </location>
</feature>
<dbReference type="InterPro" id="IPR025164">
    <property type="entry name" value="Toastrack_DUF4097"/>
</dbReference>
<organism evidence="2 3">
    <name type="scientific">Adhaeribacter arboris</name>
    <dbReference type="NCBI Taxonomy" id="2072846"/>
    <lineage>
        <taxon>Bacteria</taxon>
        <taxon>Pseudomonadati</taxon>
        <taxon>Bacteroidota</taxon>
        <taxon>Cytophagia</taxon>
        <taxon>Cytophagales</taxon>
        <taxon>Hymenobacteraceae</taxon>
        <taxon>Adhaeribacter</taxon>
    </lineage>
</organism>
<comment type="caution">
    <text evidence="2">The sequence shown here is derived from an EMBL/GenBank/DDBJ whole genome shotgun (WGS) entry which is preliminary data.</text>
</comment>
<gene>
    <name evidence="2" type="ORF">AHMF7605_18635</name>
</gene>
<keyword evidence="3" id="KW-1185">Reference proteome</keyword>
<proteinExistence type="predicted"/>
<reference evidence="2 3" key="1">
    <citation type="submission" date="2018-03" db="EMBL/GenBank/DDBJ databases">
        <title>Adhaeribacter sp. HMF7605 Genome sequencing and assembly.</title>
        <authorList>
            <person name="Kang H."/>
            <person name="Kang J."/>
            <person name="Cha I."/>
            <person name="Kim H."/>
            <person name="Joh K."/>
        </authorList>
    </citation>
    <scope>NUCLEOTIDE SEQUENCE [LARGE SCALE GENOMIC DNA]</scope>
    <source>
        <strain evidence="2 3">HMF7605</strain>
    </source>
</reference>
<name>A0A2T2YPC9_9BACT</name>
<evidence type="ECO:0000313" key="3">
    <source>
        <dbReference type="Proteomes" id="UP000240357"/>
    </source>
</evidence>
<dbReference type="Pfam" id="PF13349">
    <property type="entry name" value="DUF4097"/>
    <property type="match status" value="1"/>
</dbReference>